<proteinExistence type="predicted"/>
<dbReference type="Proteomes" id="UP000015455">
    <property type="component" value="Unassembled WGS sequence"/>
</dbReference>
<keyword evidence="6" id="KW-1185">Reference proteome</keyword>
<dbReference type="Pfam" id="PF00884">
    <property type="entry name" value="Sulfatase"/>
    <property type="match status" value="1"/>
</dbReference>
<evidence type="ECO:0000313" key="5">
    <source>
        <dbReference type="EMBL" id="EPZ16423.1"/>
    </source>
</evidence>
<dbReference type="GO" id="GO:0046872">
    <property type="term" value="F:metal ion binding"/>
    <property type="evidence" value="ECO:0007669"/>
    <property type="project" value="UniProtKB-KW"/>
</dbReference>
<dbReference type="AlphaFoldDB" id="T0B0T4"/>
<dbReference type="eggNOG" id="COG3119">
    <property type="taxonomic scope" value="Bacteria"/>
</dbReference>
<dbReference type="PANTHER" id="PTHR45953">
    <property type="entry name" value="IDURONATE 2-SULFATASE"/>
    <property type="match status" value="1"/>
</dbReference>
<protein>
    <recommendedName>
        <fullName evidence="4">Sulfatase N-terminal domain-containing protein</fullName>
    </recommendedName>
</protein>
<dbReference type="STRING" id="1348657.M622_12770"/>
<evidence type="ECO:0000256" key="1">
    <source>
        <dbReference type="ARBA" id="ARBA00022723"/>
    </source>
</evidence>
<dbReference type="SUPFAM" id="SSF53649">
    <property type="entry name" value="Alkaline phosphatase-like"/>
    <property type="match status" value="1"/>
</dbReference>
<dbReference type="EMBL" id="ATJV01000045">
    <property type="protein sequence ID" value="EPZ16423.1"/>
    <property type="molecule type" value="Genomic_DNA"/>
</dbReference>
<sequence length="532" mass="59738">MRPNFLIFITDQHRADHLGCYGNPIVRTPNIDALARGGVCFDRAYVATPVCMPNRGSIMTSRMPSIHGARSNGVPLPLEAVTFADLLGEFGYRTALVGKSHLQNMEDAPPLLKTPESRAGTQRSGTFPEARRSTIDDPAYCQELKASWADPAHRLTLPYYGFQEVVLCNSHADECFGDWLRWLQREHPELAQRLGREHGVRDPDFVSPQAWRTHLDEFQYPTHFIADQSQKWIRDHVANHPDQPFALMCSFPDPHHPWTPPGRYWDMYRPEDMPLSPSLLPAEEHPPHVRWLMDERNRGAAKVDGQRLFMATPREIQEMSALTYGMITNIDDRIGMVMETLRECGADRNTVVIFTSDHGDLLGDHGIVLKGPLHYQGLVRVPFIWREPDGDGADAQVRRDDLVSSLDLPASILTRAGIASPNGSQGKPLFDPVGAPLGSGRDAVLIEENQQRAYLGFETPVKVRTLITERHRLSVFGDAQWGELYDLQQDPHELDNLWDAPAAIGIKAELLQRLVCALMEHADSSPSPTRIA</sequence>
<dbReference type="PATRIC" id="fig|1348657.5.peg.1095"/>
<evidence type="ECO:0000256" key="3">
    <source>
        <dbReference type="SAM" id="MobiDB-lite"/>
    </source>
</evidence>
<evidence type="ECO:0000313" key="6">
    <source>
        <dbReference type="Proteomes" id="UP000015455"/>
    </source>
</evidence>
<feature type="domain" description="Sulfatase N-terminal" evidence="4">
    <location>
        <begin position="3"/>
        <end position="418"/>
    </location>
</feature>
<evidence type="ECO:0000259" key="4">
    <source>
        <dbReference type="Pfam" id="PF00884"/>
    </source>
</evidence>
<dbReference type="Gene3D" id="3.40.720.10">
    <property type="entry name" value="Alkaline Phosphatase, subunit A"/>
    <property type="match status" value="1"/>
</dbReference>
<name>T0B0T4_9RHOO</name>
<gene>
    <name evidence="5" type="ORF">M622_12770</name>
</gene>
<keyword evidence="1" id="KW-0479">Metal-binding</keyword>
<dbReference type="GO" id="GO:0008484">
    <property type="term" value="F:sulfuric ester hydrolase activity"/>
    <property type="evidence" value="ECO:0007669"/>
    <property type="project" value="TreeGrafter"/>
</dbReference>
<dbReference type="RefSeq" id="WP_021248535.1">
    <property type="nucleotide sequence ID" value="NZ_ATJV01000045.1"/>
</dbReference>
<feature type="region of interest" description="Disordered" evidence="3">
    <location>
        <begin position="108"/>
        <end position="131"/>
    </location>
</feature>
<dbReference type="InterPro" id="IPR017850">
    <property type="entry name" value="Alkaline_phosphatase_core_sf"/>
</dbReference>
<accession>T0B0T4</accession>
<evidence type="ECO:0000256" key="2">
    <source>
        <dbReference type="ARBA" id="ARBA00022801"/>
    </source>
</evidence>
<dbReference type="OrthoDB" id="9766107at2"/>
<organism evidence="5 6">
    <name type="scientific">Thauera terpenica 58Eu</name>
    <dbReference type="NCBI Taxonomy" id="1348657"/>
    <lineage>
        <taxon>Bacteria</taxon>
        <taxon>Pseudomonadati</taxon>
        <taxon>Pseudomonadota</taxon>
        <taxon>Betaproteobacteria</taxon>
        <taxon>Rhodocyclales</taxon>
        <taxon>Zoogloeaceae</taxon>
        <taxon>Thauera</taxon>
    </lineage>
</organism>
<keyword evidence="2" id="KW-0378">Hydrolase</keyword>
<dbReference type="GO" id="GO:0005737">
    <property type="term" value="C:cytoplasm"/>
    <property type="evidence" value="ECO:0007669"/>
    <property type="project" value="TreeGrafter"/>
</dbReference>
<dbReference type="InterPro" id="IPR000917">
    <property type="entry name" value="Sulfatase_N"/>
</dbReference>
<comment type="caution">
    <text evidence="5">The sequence shown here is derived from an EMBL/GenBank/DDBJ whole genome shotgun (WGS) entry which is preliminary data.</text>
</comment>
<dbReference type="PANTHER" id="PTHR45953:SF1">
    <property type="entry name" value="IDURONATE 2-SULFATASE"/>
    <property type="match status" value="1"/>
</dbReference>
<reference evidence="5 6" key="1">
    <citation type="submission" date="2013-06" db="EMBL/GenBank/DDBJ databases">
        <title>Draft genome sequence of Thauera terpenica.</title>
        <authorList>
            <person name="Liu B."/>
            <person name="Frostegard A.H."/>
            <person name="Shapleigh J.P."/>
        </authorList>
    </citation>
    <scope>NUCLEOTIDE SEQUENCE [LARGE SCALE GENOMIC DNA]</scope>
    <source>
        <strain evidence="5 6">58Eu</strain>
    </source>
</reference>